<comment type="caution">
    <text evidence="1">The sequence shown here is derived from an EMBL/GenBank/DDBJ whole genome shotgun (WGS) entry which is preliminary data.</text>
</comment>
<evidence type="ECO:0000313" key="1">
    <source>
        <dbReference type="EMBL" id="EQB19573.1"/>
    </source>
</evidence>
<reference evidence="1 2" key="1">
    <citation type="journal article" date="2013" name="Genome Announc.">
        <title>Genome Sequence of Novosphingobium lindaniclasticum LE124T, Isolated from a Hexachlorocyclohexane Dumpsite.</title>
        <authorList>
            <person name="Saxena A."/>
            <person name="Nayyar N."/>
            <person name="Sangwan N."/>
            <person name="Kumari R."/>
            <person name="Khurana J.P."/>
            <person name="Lal R."/>
        </authorList>
    </citation>
    <scope>NUCLEOTIDE SEQUENCE [LARGE SCALE GENOMIC DNA]</scope>
    <source>
        <strain evidence="1 2">LE124</strain>
    </source>
</reference>
<protein>
    <recommendedName>
        <fullName evidence="3">Helix-turn-helix domain-containing protein</fullName>
    </recommendedName>
</protein>
<dbReference type="RefSeq" id="WP_021232250.1">
    <property type="nucleotide sequence ID" value="NZ_ATHL01000011.1"/>
</dbReference>
<keyword evidence="2" id="KW-1185">Reference proteome</keyword>
<gene>
    <name evidence="1" type="ORF">L284_01290</name>
</gene>
<organism evidence="1 2">
    <name type="scientific">Novosphingobium lindaniclasticum LE124</name>
    <dbReference type="NCBI Taxonomy" id="1096930"/>
    <lineage>
        <taxon>Bacteria</taxon>
        <taxon>Pseudomonadati</taxon>
        <taxon>Pseudomonadota</taxon>
        <taxon>Alphaproteobacteria</taxon>
        <taxon>Sphingomonadales</taxon>
        <taxon>Sphingomonadaceae</taxon>
        <taxon>Novosphingobium</taxon>
    </lineage>
</organism>
<dbReference type="AlphaFoldDB" id="T0I5D3"/>
<name>T0I5D3_9SPHN</name>
<evidence type="ECO:0008006" key="3">
    <source>
        <dbReference type="Google" id="ProtNLM"/>
    </source>
</evidence>
<dbReference type="Proteomes" id="UP000015527">
    <property type="component" value="Unassembled WGS sequence"/>
</dbReference>
<proteinExistence type="predicted"/>
<evidence type="ECO:0000313" key="2">
    <source>
        <dbReference type="Proteomes" id="UP000015527"/>
    </source>
</evidence>
<sequence length="55" mass="6438">MRYDDDREAVWAHWLYYRSTAAELAKIYGFKARTIAGWITEWKGNPAYSPAMTAH</sequence>
<accession>T0I5D3</accession>
<dbReference type="EMBL" id="ATHL01000011">
    <property type="protein sequence ID" value="EQB19573.1"/>
    <property type="molecule type" value="Genomic_DNA"/>
</dbReference>
<dbReference type="PATRIC" id="fig|1096930.3.peg.255"/>